<evidence type="ECO:0000313" key="3">
    <source>
        <dbReference type="Proteomes" id="UP000594688"/>
    </source>
</evidence>
<sequence>MASMDDEFRHESLQDTESIRNYLQALLDGFENGRILFGTRKKKLILEPNGLLNLAVKARRKNKEVRISVKINWKEEKDGKDAGKDLLEIKPGKKKNR</sequence>
<organism evidence="2 3">
    <name type="scientific">Candidatus Nitronauta litoralis</name>
    <dbReference type="NCBI Taxonomy" id="2705533"/>
    <lineage>
        <taxon>Bacteria</taxon>
        <taxon>Pseudomonadati</taxon>
        <taxon>Nitrospinota/Tectimicrobiota group</taxon>
        <taxon>Nitrospinota</taxon>
        <taxon>Nitrospinia</taxon>
        <taxon>Nitrospinales</taxon>
        <taxon>Nitrospinaceae</taxon>
        <taxon>Candidatus Nitronauta</taxon>
    </lineage>
</organism>
<dbReference type="InterPro" id="IPR027598">
    <property type="entry name" value="Amphi-Trp_dom"/>
</dbReference>
<dbReference type="Pfam" id="PF20068">
    <property type="entry name" value="Amphi-Trp"/>
    <property type="match status" value="1"/>
</dbReference>
<dbReference type="Proteomes" id="UP000594688">
    <property type="component" value="Chromosome"/>
</dbReference>
<dbReference type="EMBL" id="CP048685">
    <property type="protein sequence ID" value="QPJ62469.1"/>
    <property type="molecule type" value="Genomic_DNA"/>
</dbReference>
<dbReference type="NCBIfam" id="TIGR04354">
    <property type="entry name" value="amphi-Trp"/>
    <property type="match status" value="1"/>
</dbReference>
<protein>
    <submittedName>
        <fullName evidence="2">Amphi-Trp domain-containing protein</fullName>
    </submittedName>
</protein>
<evidence type="ECO:0000259" key="1">
    <source>
        <dbReference type="Pfam" id="PF20068"/>
    </source>
</evidence>
<gene>
    <name evidence="2" type="ORF">G3M70_11540</name>
</gene>
<reference evidence="2 3" key="1">
    <citation type="submission" date="2020-02" db="EMBL/GenBank/DDBJ databases">
        <title>Genomic and physiological characterization of two novel Nitrospinaceae genera.</title>
        <authorList>
            <person name="Mueller A.J."/>
            <person name="Jung M.-Y."/>
            <person name="Strachan C.R."/>
            <person name="Herbold C.W."/>
            <person name="Kirkegaard R.H."/>
            <person name="Daims H."/>
        </authorList>
    </citation>
    <scope>NUCLEOTIDE SEQUENCE [LARGE SCALE GENOMIC DNA]</scope>
    <source>
        <strain evidence="2">EB</strain>
    </source>
</reference>
<proteinExistence type="predicted"/>
<accession>A0A7T0BX04</accession>
<dbReference type="AlphaFoldDB" id="A0A7T0BX04"/>
<evidence type="ECO:0000313" key="2">
    <source>
        <dbReference type="EMBL" id="QPJ62469.1"/>
    </source>
</evidence>
<name>A0A7T0BX04_9BACT</name>
<dbReference type="KEGG" id="nli:G3M70_11540"/>
<feature type="domain" description="Amphi-Trp" evidence="1">
    <location>
        <begin position="7"/>
        <end position="83"/>
    </location>
</feature>